<keyword evidence="2" id="KW-0472">Membrane</keyword>
<sequence length="605" mass="65234">MVVRRSAVVGWDALSWVLAALAYFLLRFDLVVSERVWQGVLAYTAVAIVLQVVAGFVFHLYLGRSRLGSFDEVTLLGGIVAGVSVLAGAVLVLTQPVWSRGAAIVVPTLAFLVMAAGRWVFRTAVGEKQHQSDGAVPAIVYGAGDAGHQVARLLAMAETPPYKIVGFVDDDPGKRYLRVRGQRVRGRGADVVEIARETDAQVVILAVTQASPQLLQDLSDRCSVAGLSLIVVPPVREMISGQVQLEQLREFNVADLLGRRVVETDLSAIAHYVTDRVVLVTGAGGSIGSELAVQVHALGPAKLLLLDRDESALHAVQLRLYGSGLLDTDDLVLCDIRDADALRRVFERHHPDVVFHAAALKHLPMLERHPEEGWKTNVLGSFNVLRLARESGVEHFVNISTDKAADPTSVLGHTKRLAERLTAWYARESGLPYLSVRFGNVLGSRGSVLDTFRAQIERGGPVTVTHPDVTRYFMTIPEACELVLQAGAIGEPGDVLVLDMGEPVRIVDVARRLIDESGKELDVRFTGLRDGEKLHEVLVSGAEQGSPSAHPLINHVSVPPLDPAAVVADPLERNELRDLLRTYSGPHARARGLQGGSAAPVGSVA</sequence>
<comment type="similarity">
    <text evidence="1">Belongs to the polysaccharide synthase family.</text>
</comment>
<dbReference type="Pfam" id="PF02719">
    <property type="entry name" value="Polysacc_synt_2"/>
    <property type="match status" value="1"/>
</dbReference>
<keyword evidence="2" id="KW-0812">Transmembrane</keyword>
<keyword evidence="2" id="KW-1133">Transmembrane helix</keyword>
<dbReference type="CDD" id="cd05237">
    <property type="entry name" value="UDP_invert_4-6DH_SDR_e"/>
    <property type="match status" value="1"/>
</dbReference>
<dbReference type="Proteomes" id="UP001500945">
    <property type="component" value="Unassembled WGS sequence"/>
</dbReference>
<name>A0ABP8KIC6_9MICO</name>
<evidence type="ECO:0000313" key="5">
    <source>
        <dbReference type="Proteomes" id="UP001500945"/>
    </source>
</evidence>
<reference evidence="5" key="1">
    <citation type="journal article" date="2019" name="Int. J. Syst. Evol. Microbiol.">
        <title>The Global Catalogue of Microorganisms (GCM) 10K type strain sequencing project: providing services to taxonomists for standard genome sequencing and annotation.</title>
        <authorList>
            <consortium name="The Broad Institute Genomics Platform"/>
            <consortium name="The Broad Institute Genome Sequencing Center for Infectious Disease"/>
            <person name="Wu L."/>
            <person name="Ma J."/>
        </authorList>
    </citation>
    <scope>NUCLEOTIDE SEQUENCE [LARGE SCALE GENOMIC DNA]</scope>
    <source>
        <strain evidence="5">JCM 17809</strain>
    </source>
</reference>
<dbReference type="InterPro" id="IPR003869">
    <property type="entry name" value="Polysac_CapD-like"/>
</dbReference>
<dbReference type="PANTHER" id="PTHR43318:SF1">
    <property type="entry name" value="POLYSACCHARIDE BIOSYNTHESIS PROTEIN EPSC-RELATED"/>
    <property type="match status" value="1"/>
</dbReference>
<evidence type="ECO:0000256" key="1">
    <source>
        <dbReference type="ARBA" id="ARBA00007430"/>
    </source>
</evidence>
<dbReference type="InterPro" id="IPR036291">
    <property type="entry name" value="NAD(P)-bd_dom_sf"/>
</dbReference>
<protein>
    <submittedName>
        <fullName evidence="4">Nucleoside-diphosphate sugar epimerase/dehydratase</fullName>
    </submittedName>
</protein>
<evidence type="ECO:0000259" key="3">
    <source>
        <dbReference type="Pfam" id="PF02719"/>
    </source>
</evidence>
<evidence type="ECO:0000256" key="2">
    <source>
        <dbReference type="SAM" id="Phobius"/>
    </source>
</evidence>
<feature type="transmembrane region" description="Helical" evidence="2">
    <location>
        <begin position="101"/>
        <end position="121"/>
    </location>
</feature>
<evidence type="ECO:0000313" key="4">
    <source>
        <dbReference type="EMBL" id="GAA4407792.1"/>
    </source>
</evidence>
<comment type="caution">
    <text evidence="4">The sequence shown here is derived from an EMBL/GenBank/DDBJ whole genome shotgun (WGS) entry which is preliminary data.</text>
</comment>
<proteinExistence type="inferred from homology"/>
<feature type="transmembrane region" description="Helical" evidence="2">
    <location>
        <begin position="7"/>
        <end position="28"/>
    </location>
</feature>
<dbReference type="Gene3D" id="3.40.50.720">
    <property type="entry name" value="NAD(P)-binding Rossmann-like Domain"/>
    <property type="match status" value="2"/>
</dbReference>
<feature type="transmembrane region" description="Helical" evidence="2">
    <location>
        <begin position="40"/>
        <end position="61"/>
    </location>
</feature>
<organism evidence="4 5">
    <name type="scientific">Fodinibacter luteus</name>
    <dbReference type="NCBI Taxonomy" id="552064"/>
    <lineage>
        <taxon>Bacteria</taxon>
        <taxon>Bacillati</taxon>
        <taxon>Actinomycetota</taxon>
        <taxon>Actinomycetes</taxon>
        <taxon>Micrococcales</taxon>
        <taxon>Intrasporangiaceae</taxon>
        <taxon>Fodinibacter (ex Wang et al. 2009)</taxon>
    </lineage>
</organism>
<dbReference type="PANTHER" id="PTHR43318">
    <property type="entry name" value="UDP-N-ACETYLGLUCOSAMINE 4,6-DEHYDRATASE"/>
    <property type="match status" value="1"/>
</dbReference>
<dbReference type="RefSeq" id="WP_345206253.1">
    <property type="nucleotide sequence ID" value="NZ_BAABGM010000015.1"/>
</dbReference>
<dbReference type="Pfam" id="PF13727">
    <property type="entry name" value="CoA_binding_3"/>
    <property type="match status" value="1"/>
</dbReference>
<dbReference type="SUPFAM" id="SSF51735">
    <property type="entry name" value="NAD(P)-binding Rossmann-fold domains"/>
    <property type="match status" value="2"/>
</dbReference>
<keyword evidence="5" id="KW-1185">Reference proteome</keyword>
<feature type="transmembrane region" description="Helical" evidence="2">
    <location>
        <begin position="73"/>
        <end position="95"/>
    </location>
</feature>
<dbReference type="EMBL" id="BAABGM010000015">
    <property type="protein sequence ID" value="GAA4407792.1"/>
    <property type="molecule type" value="Genomic_DNA"/>
</dbReference>
<accession>A0ABP8KIC6</accession>
<gene>
    <name evidence="4" type="ORF">GCM10023168_24240</name>
</gene>
<dbReference type="InterPro" id="IPR051203">
    <property type="entry name" value="Polysaccharide_Synthase-Rel"/>
</dbReference>
<feature type="domain" description="Polysaccharide biosynthesis protein CapD-like" evidence="3">
    <location>
        <begin position="278"/>
        <end position="554"/>
    </location>
</feature>